<evidence type="ECO:0000256" key="7">
    <source>
        <dbReference type="ARBA" id="ARBA00049120"/>
    </source>
</evidence>
<dbReference type="InterPro" id="IPR029063">
    <property type="entry name" value="SAM-dependent_MTases_sf"/>
</dbReference>
<dbReference type="EC" id="2.1.1.-" evidence="8"/>
<dbReference type="GO" id="GO:0008170">
    <property type="term" value="F:N-methyltransferase activity"/>
    <property type="evidence" value="ECO:0007669"/>
    <property type="project" value="InterPro"/>
</dbReference>
<dbReference type="InterPro" id="IPR001091">
    <property type="entry name" value="RM_Methyltransferase"/>
</dbReference>
<gene>
    <name evidence="10" type="ORF">dnm_024640</name>
</gene>
<keyword evidence="2 10" id="KW-0489">Methyltransferase</keyword>
<dbReference type="GO" id="GO:0005737">
    <property type="term" value="C:cytoplasm"/>
    <property type="evidence" value="ECO:0007669"/>
    <property type="project" value="TreeGrafter"/>
</dbReference>
<evidence type="ECO:0000256" key="2">
    <source>
        <dbReference type="ARBA" id="ARBA00022603"/>
    </source>
</evidence>
<dbReference type="PANTHER" id="PTHR13370">
    <property type="entry name" value="RNA METHYLASE-RELATED"/>
    <property type="match status" value="1"/>
</dbReference>
<reference evidence="10" key="1">
    <citation type="journal article" date="2021" name="Microb. Physiol.">
        <title>Proteogenomic Insights into the Physiology of Marine, Sulfate-Reducing, Filamentous Desulfonema limicola and Desulfonema magnum.</title>
        <authorList>
            <person name="Schnaars V."/>
            <person name="Wohlbrand L."/>
            <person name="Scheve S."/>
            <person name="Hinrichs C."/>
            <person name="Reinhardt R."/>
            <person name="Rabus R."/>
        </authorList>
    </citation>
    <scope>NUCLEOTIDE SEQUENCE</scope>
    <source>
        <strain evidence="10">4be13</strain>
    </source>
</reference>
<keyword evidence="5" id="KW-0680">Restriction system</keyword>
<dbReference type="InterPro" id="IPR002941">
    <property type="entry name" value="DNA_methylase_N4/N6"/>
</dbReference>
<sequence length="288" mass="33456">MEFLNKFILGDCEKVLEGLPDESVDLIFTSPPYADQRKSIYGGIKPDKYVEWFLPKAKQFKRVLKPGGSFILNIKERVVNGERHTYVIDLILKMRQQGWLWTEEYVWHKKNSYPGKWPNRFRDNWERLIQFNKQKKFKMFQETVMVPVGDWAKNRLANLSETDKIRDESKVGSGFGKNVSNWKNRKMVYPTNVLHMATECANRKHSAVFPVTLPAWFIKLFTEQGDVVLDPFVGSGTTAVAAIELGRNYIGIDINAEYIEISRKRTSQIQIRLPNVAESQTEFETILN</sequence>
<evidence type="ECO:0000313" key="11">
    <source>
        <dbReference type="Proteomes" id="UP000663722"/>
    </source>
</evidence>
<dbReference type="Proteomes" id="UP000663722">
    <property type="component" value="Chromosome"/>
</dbReference>
<evidence type="ECO:0000259" key="9">
    <source>
        <dbReference type="Pfam" id="PF01555"/>
    </source>
</evidence>
<dbReference type="PRINTS" id="PR00508">
    <property type="entry name" value="S21N4MTFRASE"/>
</dbReference>
<feature type="domain" description="DNA methylase N-4/N-6" evidence="9">
    <location>
        <begin position="24"/>
        <end position="263"/>
    </location>
</feature>
<dbReference type="GO" id="GO:0032259">
    <property type="term" value="P:methylation"/>
    <property type="evidence" value="ECO:0007669"/>
    <property type="project" value="UniProtKB-KW"/>
</dbReference>
<keyword evidence="6" id="KW-0238">DNA-binding</keyword>
<comment type="similarity">
    <text evidence="1">Belongs to the N(4)/N(6)-methyltransferase family. N(4) subfamily.</text>
</comment>
<dbReference type="PROSITE" id="PS00093">
    <property type="entry name" value="N4_MTASE"/>
    <property type="match status" value="1"/>
</dbReference>
<evidence type="ECO:0000256" key="3">
    <source>
        <dbReference type="ARBA" id="ARBA00022679"/>
    </source>
</evidence>
<dbReference type="KEGG" id="dmm:dnm_024640"/>
<evidence type="ECO:0000256" key="6">
    <source>
        <dbReference type="ARBA" id="ARBA00023125"/>
    </source>
</evidence>
<dbReference type="GO" id="GO:0015667">
    <property type="term" value="F:site-specific DNA-methyltransferase (cytosine-N4-specific) activity"/>
    <property type="evidence" value="ECO:0007669"/>
    <property type="project" value="UniProtKB-EC"/>
</dbReference>
<keyword evidence="11" id="KW-1185">Reference proteome</keyword>
<dbReference type="InterPro" id="IPR017985">
    <property type="entry name" value="MeTrfase_CN4_CS"/>
</dbReference>
<dbReference type="CDD" id="cd02440">
    <property type="entry name" value="AdoMet_MTases"/>
    <property type="match status" value="2"/>
</dbReference>
<evidence type="ECO:0000256" key="4">
    <source>
        <dbReference type="ARBA" id="ARBA00022691"/>
    </source>
</evidence>
<dbReference type="REBASE" id="471866">
    <property type="entry name" value="M.Dma2077ORF24640P"/>
</dbReference>
<evidence type="ECO:0000313" key="10">
    <source>
        <dbReference type="EMBL" id="QTA86440.1"/>
    </source>
</evidence>
<organism evidence="10 11">
    <name type="scientific">Desulfonema magnum</name>
    <dbReference type="NCBI Taxonomy" id="45655"/>
    <lineage>
        <taxon>Bacteria</taxon>
        <taxon>Pseudomonadati</taxon>
        <taxon>Thermodesulfobacteriota</taxon>
        <taxon>Desulfobacteria</taxon>
        <taxon>Desulfobacterales</taxon>
        <taxon>Desulfococcaceae</taxon>
        <taxon>Desulfonema</taxon>
    </lineage>
</organism>
<dbReference type="AlphaFoldDB" id="A0A975BJS6"/>
<dbReference type="SUPFAM" id="SSF53335">
    <property type="entry name" value="S-adenosyl-L-methionine-dependent methyltransferases"/>
    <property type="match status" value="1"/>
</dbReference>
<dbReference type="Gene3D" id="3.40.50.150">
    <property type="entry name" value="Vaccinia Virus protein VP39"/>
    <property type="match status" value="1"/>
</dbReference>
<evidence type="ECO:0000256" key="8">
    <source>
        <dbReference type="RuleBase" id="RU362026"/>
    </source>
</evidence>
<keyword evidence="3" id="KW-0808">Transferase</keyword>
<protein>
    <recommendedName>
        <fullName evidence="8">Methyltransferase</fullName>
        <ecNumber evidence="8">2.1.1.-</ecNumber>
    </recommendedName>
</protein>
<accession>A0A975BJS6</accession>
<evidence type="ECO:0000256" key="5">
    <source>
        <dbReference type="ARBA" id="ARBA00022747"/>
    </source>
</evidence>
<name>A0A975BJS6_9BACT</name>
<comment type="catalytic activity">
    <reaction evidence="7">
        <text>a 2'-deoxycytidine in DNA + S-adenosyl-L-methionine = an N(4)-methyl-2'-deoxycytidine in DNA + S-adenosyl-L-homocysteine + H(+)</text>
        <dbReference type="Rhea" id="RHEA:16857"/>
        <dbReference type="Rhea" id="RHEA-COMP:11369"/>
        <dbReference type="Rhea" id="RHEA-COMP:13674"/>
        <dbReference type="ChEBI" id="CHEBI:15378"/>
        <dbReference type="ChEBI" id="CHEBI:57856"/>
        <dbReference type="ChEBI" id="CHEBI:59789"/>
        <dbReference type="ChEBI" id="CHEBI:85452"/>
        <dbReference type="ChEBI" id="CHEBI:137933"/>
        <dbReference type="EC" id="2.1.1.113"/>
    </reaction>
</comment>
<keyword evidence="4" id="KW-0949">S-adenosyl-L-methionine</keyword>
<dbReference type="GO" id="GO:0003677">
    <property type="term" value="F:DNA binding"/>
    <property type="evidence" value="ECO:0007669"/>
    <property type="project" value="UniProtKB-KW"/>
</dbReference>
<evidence type="ECO:0000256" key="1">
    <source>
        <dbReference type="ARBA" id="ARBA00010203"/>
    </source>
</evidence>
<dbReference type="PANTHER" id="PTHR13370:SF3">
    <property type="entry name" value="TRNA (GUANINE(10)-N2)-METHYLTRANSFERASE HOMOLOG"/>
    <property type="match status" value="1"/>
</dbReference>
<dbReference type="Pfam" id="PF01555">
    <property type="entry name" value="N6_N4_Mtase"/>
    <property type="match status" value="1"/>
</dbReference>
<dbReference type="RefSeq" id="WP_207682075.1">
    <property type="nucleotide sequence ID" value="NZ_CP061800.1"/>
</dbReference>
<dbReference type="GO" id="GO:0009007">
    <property type="term" value="F:site-specific DNA-methyltransferase (adenine-specific) activity"/>
    <property type="evidence" value="ECO:0007669"/>
    <property type="project" value="TreeGrafter"/>
</dbReference>
<proteinExistence type="inferred from homology"/>
<dbReference type="EMBL" id="CP061800">
    <property type="protein sequence ID" value="QTA86440.1"/>
    <property type="molecule type" value="Genomic_DNA"/>
</dbReference>
<dbReference type="GO" id="GO:0009307">
    <property type="term" value="P:DNA restriction-modification system"/>
    <property type="evidence" value="ECO:0007669"/>
    <property type="project" value="UniProtKB-KW"/>
</dbReference>